<feature type="transmembrane region" description="Helical" evidence="8">
    <location>
        <begin position="282"/>
        <end position="304"/>
    </location>
</feature>
<dbReference type="PANTHER" id="PTHR36838">
    <property type="entry name" value="AUXIN EFFLUX CARRIER FAMILY PROTEIN"/>
    <property type="match status" value="1"/>
</dbReference>
<keyword evidence="10" id="KW-1185">Reference proteome</keyword>
<evidence type="ECO:0000256" key="5">
    <source>
        <dbReference type="ARBA" id="ARBA00022692"/>
    </source>
</evidence>
<dbReference type="EMBL" id="QDKG01000002">
    <property type="protein sequence ID" value="PVH25628.1"/>
    <property type="molecule type" value="Genomic_DNA"/>
</dbReference>
<dbReference type="Gene3D" id="1.20.1530.20">
    <property type="match status" value="1"/>
</dbReference>
<name>A0A2T8HJJ9_9SPHI</name>
<keyword evidence="4" id="KW-1003">Cell membrane</keyword>
<proteinExistence type="inferred from homology"/>
<evidence type="ECO:0008006" key="11">
    <source>
        <dbReference type="Google" id="ProtNLM"/>
    </source>
</evidence>
<evidence type="ECO:0000256" key="2">
    <source>
        <dbReference type="ARBA" id="ARBA00010145"/>
    </source>
</evidence>
<accession>A0A2T8HJJ9</accession>
<organism evidence="9 10">
    <name type="scientific">Sphingobacterium corticibacter</name>
    <dbReference type="NCBI Taxonomy" id="2171749"/>
    <lineage>
        <taxon>Bacteria</taxon>
        <taxon>Pseudomonadati</taxon>
        <taxon>Bacteroidota</taxon>
        <taxon>Sphingobacteriia</taxon>
        <taxon>Sphingobacteriales</taxon>
        <taxon>Sphingobacteriaceae</taxon>
        <taxon>Sphingobacterium</taxon>
    </lineage>
</organism>
<feature type="transmembrane region" description="Helical" evidence="8">
    <location>
        <begin position="157"/>
        <end position="177"/>
    </location>
</feature>
<keyword evidence="3" id="KW-0813">Transport</keyword>
<feature type="transmembrane region" description="Helical" evidence="8">
    <location>
        <begin position="189"/>
        <end position="211"/>
    </location>
</feature>
<dbReference type="Pfam" id="PF03547">
    <property type="entry name" value="Mem_trans"/>
    <property type="match status" value="1"/>
</dbReference>
<dbReference type="GO" id="GO:0005886">
    <property type="term" value="C:plasma membrane"/>
    <property type="evidence" value="ECO:0007669"/>
    <property type="project" value="UniProtKB-SubCell"/>
</dbReference>
<sequence length="305" mass="33131">MDIINELATRVLPLYGFILVGWFAHAKWNLKSKWISKVLLFALIPILIIENLLKADLTETAVSGSMIFLLALAMNIPAIIANKSFASDYDGSLLKGSFSYYNIGWFGIPVVMALFGEKQMPLIISAYVGNALYGDTIGFYLMSRTKDVPTKEAVKKVFQIPAVYACIVAIGLNLLSVELPESVEPVGKVVSWIVSALGMLIIGVTLGGINFKKVAYATFSKILGLRYVAGAIFLGFLVFAEAQWVGVLDDDQSMLMLLMASFPIAANLVVFASFLETEEENAALLVGISSIVSLILIPIVSVLLF</sequence>
<feature type="transmembrane region" description="Helical" evidence="8">
    <location>
        <begin position="100"/>
        <end position="116"/>
    </location>
</feature>
<evidence type="ECO:0000313" key="9">
    <source>
        <dbReference type="EMBL" id="PVH25628.1"/>
    </source>
</evidence>
<evidence type="ECO:0000256" key="8">
    <source>
        <dbReference type="SAM" id="Phobius"/>
    </source>
</evidence>
<dbReference type="AlphaFoldDB" id="A0A2T8HJJ9"/>
<dbReference type="InterPro" id="IPR004776">
    <property type="entry name" value="Mem_transp_PIN-like"/>
</dbReference>
<dbReference type="OrthoDB" id="9810457at2"/>
<evidence type="ECO:0000256" key="3">
    <source>
        <dbReference type="ARBA" id="ARBA00022448"/>
    </source>
</evidence>
<evidence type="ECO:0000313" key="10">
    <source>
        <dbReference type="Proteomes" id="UP000245627"/>
    </source>
</evidence>
<dbReference type="GO" id="GO:0055085">
    <property type="term" value="P:transmembrane transport"/>
    <property type="evidence" value="ECO:0007669"/>
    <property type="project" value="InterPro"/>
</dbReference>
<keyword evidence="5 8" id="KW-0812">Transmembrane</keyword>
<dbReference type="Proteomes" id="UP000245627">
    <property type="component" value="Unassembled WGS sequence"/>
</dbReference>
<dbReference type="PANTHER" id="PTHR36838:SF1">
    <property type="entry name" value="SLR1864 PROTEIN"/>
    <property type="match status" value="1"/>
</dbReference>
<evidence type="ECO:0000256" key="7">
    <source>
        <dbReference type="ARBA" id="ARBA00023136"/>
    </source>
</evidence>
<comment type="subcellular location">
    <subcellularLocation>
        <location evidence="1">Cell membrane</location>
        <topology evidence="1">Multi-pass membrane protein</topology>
    </subcellularLocation>
</comment>
<protein>
    <recommendedName>
        <fullName evidence="11">Transporter</fullName>
    </recommendedName>
</protein>
<evidence type="ECO:0000256" key="1">
    <source>
        <dbReference type="ARBA" id="ARBA00004651"/>
    </source>
</evidence>
<comment type="similarity">
    <text evidence="2">Belongs to the auxin efflux carrier (TC 2.A.69) family.</text>
</comment>
<gene>
    <name evidence="9" type="ORF">DC487_06705</name>
</gene>
<feature type="transmembrane region" description="Helical" evidence="8">
    <location>
        <begin position="254"/>
        <end position="275"/>
    </location>
</feature>
<dbReference type="RefSeq" id="WP_116775200.1">
    <property type="nucleotide sequence ID" value="NZ_QDKG01000002.1"/>
</dbReference>
<comment type="caution">
    <text evidence="9">The sequence shown here is derived from an EMBL/GenBank/DDBJ whole genome shotgun (WGS) entry which is preliminary data.</text>
</comment>
<feature type="transmembrane region" description="Helical" evidence="8">
    <location>
        <begin position="60"/>
        <end position="80"/>
    </location>
</feature>
<reference evidence="9 10" key="1">
    <citation type="submission" date="2018-04" db="EMBL/GenBank/DDBJ databases">
        <title>Sphingobacterium cortibacter sp. nov.</title>
        <authorList>
            <person name="Li Y."/>
        </authorList>
    </citation>
    <scope>NUCLEOTIDE SEQUENCE [LARGE SCALE GENOMIC DNA]</scope>
    <source>
        <strain evidence="9 10">2c-3</strain>
    </source>
</reference>
<evidence type="ECO:0000256" key="6">
    <source>
        <dbReference type="ARBA" id="ARBA00022989"/>
    </source>
</evidence>
<keyword evidence="6 8" id="KW-1133">Transmembrane helix</keyword>
<evidence type="ECO:0000256" key="4">
    <source>
        <dbReference type="ARBA" id="ARBA00022475"/>
    </source>
</evidence>
<keyword evidence="7 8" id="KW-0472">Membrane</keyword>
<feature type="transmembrane region" description="Helical" evidence="8">
    <location>
        <begin position="34"/>
        <end position="53"/>
    </location>
</feature>
<feature type="transmembrane region" description="Helical" evidence="8">
    <location>
        <begin position="223"/>
        <end position="242"/>
    </location>
</feature>
<feature type="transmembrane region" description="Helical" evidence="8">
    <location>
        <begin position="12"/>
        <end position="28"/>
    </location>
</feature>
<dbReference type="InterPro" id="IPR038770">
    <property type="entry name" value="Na+/solute_symporter_sf"/>
</dbReference>